<organism evidence="20 21">
    <name type="scientific">Flavobacterium chilense</name>
    <dbReference type="NCBI Taxonomy" id="946677"/>
    <lineage>
        <taxon>Bacteria</taxon>
        <taxon>Pseudomonadati</taxon>
        <taxon>Bacteroidota</taxon>
        <taxon>Flavobacteriia</taxon>
        <taxon>Flavobacteriales</taxon>
        <taxon>Flavobacteriaceae</taxon>
        <taxon>Flavobacterium</taxon>
    </lineage>
</organism>
<evidence type="ECO:0000313" key="20">
    <source>
        <dbReference type="EMBL" id="SHL82284.1"/>
    </source>
</evidence>
<comment type="subcellular location">
    <subcellularLocation>
        <location evidence="2">Cell inner membrane</location>
        <topology evidence="2">Multi-pass membrane protein</topology>
    </subcellularLocation>
</comment>
<dbReference type="STRING" id="946677.SAMN05444484_102699"/>
<proteinExistence type="predicted"/>
<keyword evidence="5" id="KW-0997">Cell inner membrane</keyword>
<feature type="domain" description="Response regulatory" evidence="18">
    <location>
        <begin position="583"/>
        <end position="700"/>
    </location>
</feature>
<keyword evidence="21" id="KW-1185">Reference proteome</keyword>
<feature type="modified residue" description="4-aspartylphosphate" evidence="14">
    <location>
        <position position="632"/>
    </location>
</feature>
<dbReference type="SUPFAM" id="SSF52172">
    <property type="entry name" value="CheY-like"/>
    <property type="match status" value="1"/>
</dbReference>
<feature type="coiled-coil region" evidence="15">
    <location>
        <begin position="132"/>
        <end position="175"/>
    </location>
</feature>
<evidence type="ECO:0000256" key="10">
    <source>
        <dbReference type="ARBA" id="ARBA00022840"/>
    </source>
</evidence>
<dbReference type="PANTHER" id="PTHR43047:SF64">
    <property type="entry name" value="HISTIDINE KINASE CONTAINING CHEY-HOMOLOGOUS RECEIVER DOMAIN AND PAS DOMAIN-RELATED"/>
    <property type="match status" value="1"/>
</dbReference>
<feature type="domain" description="Histidine kinase" evidence="17">
    <location>
        <begin position="344"/>
        <end position="561"/>
    </location>
</feature>
<dbReference type="InterPro" id="IPR036641">
    <property type="entry name" value="HPT_dom_sf"/>
</dbReference>
<dbReference type="InterPro" id="IPR003661">
    <property type="entry name" value="HisK_dim/P_dom"/>
</dbReference>
<feature type="transmembrane region" description="Helical" evidence="16">
    <location>
        <begin position="21"/>
        <end position="46"/>
    </location>
</feature>
<reference evidence="21" key="1">
    <citation type="submission" date="2016-11" db="EMBL/GenBank/DDBJ databases">
        <authorList>
            <person name="Varghese N."/>
            <person name="Submissions S."/>
        </authorList>
    </citation>
    <scope>NUCLEOTIDE SEQUENCE [LARGE SCALE GENOMIC DNA]</scope>
    <source>
        <strain evidence="21">DSM 24724</strain>
    </source>
</reference>
<dbReference type="SUPFAM" id="SSF47226">
    <property type="entry name" value="Histidine-containing phosphotransfer domain, HPT domain"/>
    <property type="match status" value="1"/>
</dbReference>
<protein>
    <recommendedName>
        <fullName evidence="3">histidine kinase</fullName>
        <ecNumber evidence="3">2.7.13.3</ecNumber>
    </recommendedName>
</protein>
<dbReference type="AlphaFoldDB" id="A0A1M7DS12"/>
<evidence type="ECO:0000256" key="6">
    <source>
        <dbReference type="ARBA" id="ARBA00022553"/>
    </source>
</evidence>
<keyword evidence="10" id="KW-0067">ATP-binding</keyword>
<dbReference type="FunFam" id="3.30.565.10:FF:000010">
    <property type="entry name" value="Sensor histidine kinase RcsC"/>
    <property type="match status" value="1"/>
</dbReference>
<dbReference type="InterPro" id="IPR008207">
    <property type="entry name" value="Sig_transdc_His_kin_Hpt_dom"/>
</dbReference>
<dbReference type="InterPro" id="IPR003594">
    <property type="entry name" value="HATPase_dom"/>
</dbReference>
<accession>A0A1M7DS12</accession>
<evidence type="ECO:0000313" key="21">
    <source>
        <dbReference type="Proteomes" id="UP000184028"/>
    </source>
</evidence>
<dbReference type="Gene3D" id="1.10.287.130">
    <property type="match status" value="1"/>
</dbReference>
<evidence type="ECO:0000256" key="15">
    <source>
        <dbReference type="SAM" id="Coils"/>
    </source>
</evidence>
<evidence type="ECO:0000256" key="3">
    <source>
        <dbReference type="ARBA" id="ARBA00012438"/>
    </source>
</evidence>
<evidence type="ECO:0000256" key="4">
    <source>
        <dbReference type="ARBA" id="ARBA00022475"/>
    </source>
</evidence>
<dbReference type="PROSITE" id="PS50109">
    <property type="entry name" value="HIS_KIN"/>
    <property type="match status" value="1"/>
</dbReference>
<dbReference type="Pfam" id="PF00072">
    <property type="entry name" value="Response_reg"/>
    <property type="match status" value="1"/>
</dbReference>
<dbReference type="Gene3D" id="3.30.565.10">
    <property type="entry name" value="Histidine kinase-like ATPase, C-terminal domain"/>
    <property type="match status" value="1"/>
</dbReference>
<evidence type="ECO:0000256" key="2">
    <source>
        <dbReference type="ARBA" id="ARBA00004429"/>
    </source>
</evidence>
<keyword evidence="10" id="KW-0547">Nucleotide-binding</keyword>
<dbReference type="InterPro" id="IPR011006">
    <property type="entry name" value="CheY-like_superfamily"/>
</dbReference>
<dbReference type="SUPFAM" id="SSF47384">
    <property type="entry name" value="Homodimeric domain of signal transducing histidine kinase"/>
    <property type="match status" value="1"/>
</dbReference>
<sequence length="827" mass="93943">MHSNIKKRPQSQTNNMESKKSYTALKVLFSYVALLALVVTVGWFLYSENVVYNKLESKIAFEKTKILRVSKLFSNVYKTESLARKTIQTNSEEDFKSYLIETDSLRSRIDTLKQIVTTEYQKTLLDSVTYLLAEKTKNIRQLKTIKNKAEDEVSVNTAIDEITKMEFKLRKLELQDFNKNPNQLGAYQRNVLQKYVDYLNQNIPDDSTNTLSKKASDSILANSKKLLSNVKLKAEKKKESLNFEENKLLKNEIAISDQLRKVLRIIEREIIINSIKNNSLKEKSLKKVNEIVTASAIIGLVLTLFFSILIVSDYSKSQVYKKQLEIANFKTKNLLKSREQLISTVSHDLKTPLSTIVGYSELLGNSDVNTKQSYFIKNIKNSSEYITQLVQDLLDFSQIEAGKITIEKVPFLLPEIIDEVAKSIQTVYKQKNIELIINVDEKLNTRIVGDPFRLKQILSNIIGNAYKFTEEGFIKISAYTENDGNFIITIQDSGIGIEKGNQKLVFEEFAQANESIEKKYGGTGLGLSICQKIISILGGTLSLESTFGKGSTFEIQLPLLFDHSQNVTVETKKPILKNTQKQTFIVIDDDINLLNLTSGVLRQEGHQVLSFNSAVKALETIQNTKFDFVITDIQMPEMDGFMFLKKLRNSGYSNYQNQPIIALTGRTDLDAAVYSEAGFTTVIKKPYSPRILLETIQLILENDTLPNVQINEDEMQTSSQLYSLETLKEFLGNDNEALKEVLKSFIENSSENLTFLETAITEKNIIEINTIAHRIAPMFKQIQAREIGEILKALERKDLEISDLDDLFKVLKSKSALLFTALNKEIV</sequence>
<dbReference type="SMART" id="SM00387">
    <property type="entry name" value="HATPase_c"/>
    <property type="match status" value="1"/>
</dbReference>
<dbReference type="EMBL" id="FRBT01000002">
    <property type="protein sequence ID" value="SHL82284.1"/>
    <property type="molecule type" value="Genomic_DNA"/>
</dbReference>
<dbReference type="SMART" id="SM00388">
    <property type="entry name" value="HisKA"/>
    <property type="match status" value="1"/>
</dbReference>
<feature type="domain" description="HPt" evidence="19">
    <location>
        <begin position="734"/>
        <end position="825"/>
    </location>
</feature>
<dbReference type="SMART" id="SM00448">
    <property type="entry name" value="REC"/>
    <property type="match status" value="1"/>
</dbReference>
<keyword evidence="15" id="KW-0175">Coiled coil</keyword>
<evidence type="ECO:0000259" key="17">
    <source>
        <dbReference type="PROSITE" id="PS50109"/>
    </source>
</evidence>
<comment type="catalytic activity">
    <reaction evidence="1">
        <text>ATP + protein L-histidine = ADP + protein N-phospho-L-histidine.</text>
        <dbReference type="EC" id="2.7.13.3"/>
    </reaction>
</comment>
<keyword evidence="8 16" id="KW-0812">Transmembrane</keyword>
<evidence type="ECO:0000256" key="7">
    <source>
        <dbReference type="ARBA" id="ARBA00022679"/>
    </source>
</evidence>
<dbReference type="PRINTS" id="PR00344">
    <property type="entry name" value="BCTRLSENSOR"/>
</dbReference>
<evidence type="ECO:0000256" key="11">
    <source>
        <dbReference type="ARBA" id="ARBA00022989"/>
    </source>
</evidence>
<dbReference type="InterPro" id="IPR036097">
    <property type="entry name" value="HisK_dim/P_sf"/>
</dbReference>
<dbReference type="PANTHER" id="PTHR43047">
    <property type="entry name" value="TWO-COMPONENT HISTIDINE PROTEIN KINASE"/>
    <property type="match status" value="1"/>
</dbReference>
<dbReference type="GO" id="GO:0005886">
    <property type="term" value="C:plasma membrane"/>
    <property type="evidence" value="ECO:0007669"/>
    <property type="project" value="UniProtKB-SubCell"/>
</dbReference>
<dbReference type="SUPFAM" id="SSF55874">
    <property type="entry name" value="ATPase domain of HSP90 chaperone/DNA topoisomerase II/histidine kinase"/>
    <property type="match status" value="1"/>
</dbReference>
<dbReference type="Pfam" id="PF02518">
    <property type="entry name" value="HATPase_c"/>
    <property type="match status" value="1"/>
</dbReference>
<evidence type="ECO:0000256" key="5">
    <source>
        <dbReference type="ARBA" id="ARBA00022519"/>
    </source>
</evidence>
<dbReference type="InterPro" id="IPR036890">
    <property type="entry name" value="HATPase_C_sf"/>
</dbReference>
<keyword evidence="9 20" id="KW-0418">Kinase</keyword>
<dbReference type="Gene3D" id="1.20.120.160">
    <property type="entry name" value="HPT domain"/>
    <property type="match status" value="1"/>
</dbReference>
<evidence type="ECO:0000259" key="19">
    <source>
        <dbReference type="PROSITE" id="PS50894"/>
    </source>
</evidence>
<gene>
    <name evidence="20" type="ORF">SAMN05444484_102699</name>
</gene>
<feature type="modified residue" description="Phosphohistidine" evidence="13">
    <location>
        <position position="773"/>
    </location>
</feature>
<evidence type="ECO:0000256" key="9">
    <source>
        <dbReference type="ARBA" id="ARBA00022777"/>
    </source>
</evidence>
<dbReference type="PROSITE" id="PS50894">
    <property type="entry name" value="HPT"/>
    <property type="match status" value="1"/>
</dbReference>
<name>A0A1M7DS12_9FLAO</name>
<evidence type="ECO:0000256" key="1">
    <source>
        <dbReference type="ARBA" id="ARBA00000085"/>
    </source>
</evidence>
<keyword evidence="11 16" id="KW-1133">Transmembrane helix</keyword>
<keyword evidence="4" id="KW-1003">Cell membrane</keyword>
<evidence type="ECO:0000256" key="16">
    <source>
        <dbReference type="SAM" id="Phobius"/>
    </source>
</evidence>
<keyword evidence="12 16" id="KW-0472">Membrane</keyword>
<keyword evidence="6 14" id="KW-0597">Phosphoprotein</keyword>
<evidence type="ECO:0000256" key="14">
    <source>
        <dbReference type="PROSITE-ProRule" id="PRU00169"/>
    </source>
</evidence>
<evidence type="ECO:0000256" key="13">
    <source>
        <dbReference type="PROSITE-ProRule" id="PRU00110"/>
    </source>
</evidence>
<dbReference type="InterPro" id="IPR004358">
    <property type="entry name" value="Sig_transdc_His_kin-like_C"/>
</dbReference>
<dbReference type="InterPro" id="IPR001789">
    <property type="entry name" value="Sig_transdc_resp-reg_receiver"/>
</dbReference>
<evidence type="ECO:0000259" key="18">
    <source>
        <dbReference type="PROSITE" id="PS50110"/>
    </source>
</evidence>
<dbReference type="Proteomes" id="UP000184028">
    <property type="component" value="Unassembled WGS sequence"/>
</dbReference>
<dbReference type="PROSITE" id="PS50110">
    <property type="entry name" value="RESPONSE_REGULATORY"/>
    <property type="match status" value="1"/>
</dbReference>
<dbReference type="GO" id="GO:0000155">
    <property type="term" value="F:phosphorelay sensor kinase activity"/>
    <property type="evidence" value="ECO:0007669"/>
    <property type="project" value="InterPro"/>
</dbReference>
<dbReference type="InterPro" id="IPR005467">
    <property type="entry name" value="His_kinase_dom"/>
</dbReference>
<dbReference type="EC" id="2.7.13.3" evidence="3"/>
<evidence type="ECO:0000256" key="8">
    <source>
        <dbReference type="ARBA" id="ARBA00022692"/>
    </source>
</evidence>
<keyword evidence="7" id="KW-0808">Transferase</keyword>
<dbReference type="CDD" id="cd16922">
    <property type="entry name" value="HATPase_EvgS-ArcB-TorS-like"/>
    <property type="match status" value="1"/>
</dbReference>
<dbReference type="Gene3D" id="3.40.50.2300">
    <property type="match status" value="1"/>
</dbReference>
<dbReference type="Pfam" id="PF00512">
    <property type="entry name" value="HisKA"/>
    <property type="match status" value="1"/>
</dbReference>
<dbReference type="CDD" id="cd00082">
    <property type="entry name" value="HisKA"/>
    <property type="match status" value="1"/>
</dbReference>
<evidence type="ECO:0000256" key="12">
    <source>
        <dbReference type="ARBA" id="ARBA00023136"/>
    </source>
</evidence>